<keyword evidence="1" id="KW-0472">Membrane</keyword>
<dbReference type="Proteomes" id="UP000534870">
    <property type="component" value="Unassembled WGS sequence"/>
</dbReference>
<dbReference type="PANTHER" id="PTHR33383:SF1">
    <property type="entry name" value="MEMBRANE PROTEIN INSERTION EFFICIENCY FACTOR-RELATED"/>
    <property type="match status" value="1"/>
</dbReference>
<evidence type="ECO:0000256" key="1">
    <source>
        <dbReference type="HAMAP-Rule" id="MF_00386"/>
    </source>
</evidence>
<comment type="similarity">
    <text evidence="1">Belongs to the UPF0161 family.</text>
</comment>
<evidence type="ECO:0000313" key="3">
    <source>
        <dbReference type="Proteomes" id="UP000534870"/>
    </source>
</evidence>
<dbReference type="PANTHER" id="PTHR33383">
    <property type="entry name" value="MEMBRANE PROTEIN INSERTION EFFICIENCY FACTOR-RELATED"/>
    <property type="match status" value="1"/>
</dbReference>
<gene>
    <name evidence="2" type="primary">yidD</name>
    <name evidence="2" type="ORF">HUK84_05995</name>
</gene>
<dbReference type="AlphaFoldDB" id="A0A7Y7IUR2"/>
<accession>A0A7Y7IUR2</accession>
<dbReference type="NCBIfam" id="TIGR00278">
    <property type="entry name" value="membrane protein insertion efficiency factor YidD"/>
    <property type="match status" value="1"/>
</dbReference>
<name>A0A7Y7IUR2_9PROT</name>
<proteinExistence type="inferred from homology"/>
<dbReference type="InterPro" id="IPR002696">
    <property type="entry name" value="Membr_insert_effic_factor_YidD"/>
</dbReference>
<evidence type="ECO:0000313" key="2">
    <source>
        <dbReference type="EMBL" id="NVN10699.1"/>
    </source>
</evidence>
<protein>
    <recommendedName>
        <fullName evidence="1">Putative membrane protein insertion efficiency factor</fullName>
    </recommendedName>
</protein>
<dbReference type="Pfam" id="PF01809">
    <property type="entry name" value="YidD"/>
    <property type="match status" value="1"/>
</dbReference>
<dbReference type="GO" id="GO:0005886">
    <property type="term" value="C:plasma membrane"/>
    <property type="evidence" value="ECO:0007669"/>
    <property type="project" value="UniProtKB-SubCell"/>
</dbReference>
<comment type="subcellular location">
    <subcellularLocation>
        <location evidence="1">Cell membrane</location>
        <topology evidence="1">Peripheral membrane protein</topology>
        <orientation evidence="1">Cytoplasmic side</orientation>
    </subcellularLocation>
</comment>
<dbReference type="SMART" id="SM01234">
    <property type="entry name" value="Haemolytic"/>
    <property type="match status" value="1"/>
</dbReference>
<keyword evidence="1" id="KW-1003">Cell membrane</keyword>
<comment type="function">
    <text evidence="1">Could be involved in insertion of integral membrane proteins into the membrane.</text>
</comment>
<dbReference type="EMBL" id="JABXXP010000065">
    <property type="protein sequence ID" value="NVN10699.1"/>
    <property type="molecule type" value="Genomic_DNA"/>
</dbReference>
<dbReference type="RefSeq" id="WP_176639463.1">
    <property type="nucleotide sequence ID" value="NZ_JABXXP010000065.1"/>
</dbReference>
<reference evidence="2 3" key="1">
    <citation type="submission" date="2020-06" db="EMBL/GenBank/DDBJ databases">
        <title>Description of novel acetic acid bacteria.</title>
        <authorList>
            <person name="Sombolestani A."/>
        </authorList>
    </citation>
    <scope>NUCLEOTIDE SEQUENCE [LARGE SCALE GENOMIC DNA]</scope>
    <source>
        <strain evidence="2 3">LMG 31431</strain>
    </source>
</reference>
<organism evidence="2 3">
    <name type="scientific">Nguyenibacter vanlangensis</name>
    <dbReference type="NCBI Taxonomy" id="1216886"/>
    <lineage>
        <taxon>Bacteria</taxon>
        <taxon>Pseudomonadati</taxon>
        <taxon>Pseudomonadota</taxon>
        <taxon>Alphaproteobacteria</taxon>
        <taxon>Acetobacterales</taxon>
        <taxon>Acetobacteraceae</taxon>
        <taxon>Nguyenibacter</taxon>
    </lineage>
</organism>
<dbReference type="HAMAP" id="MF_00386">
    <property type="entry name" value="UPF0161_YidD"/>
    <property type="match status" value="1"/>
</dbReference>
<comment type="caution">
    <text evidence="2">The sequence shown here is derived from an EMBL/GenBank/DDBJ whole genome shotgun (WGS) entry which is preliminary data.</text>
</comment>
<sequence length="91" mass="10296">MKARLGAILSRPLIGLIRAYQWIFRPVMGMNCRFVPSCSDYALEAIRRHGPFRGTILAAWRILRCNPWNIGGYDPVPERGPARGPCCSSHR</sequence>